<name>A0A9P4P5F3_9PLEO</name>
<dbReference type="OrthoDB" id="3688832at2759"/>
<comment type="caution">
    <text evidence="2">The sequence shown here is derived from an EMBL/GenBank/DDBJ whole genome shotgun (WGS) entry which is preliminary data.</text>
</comment>
<gene>
    <name evidence="2" type="ORF">P171DRAFT_449792</name>
</gene>
<proteinExistence type="predicted"/>
<evidence type="ECO:0000256" key="1">
    <source>
        <dbReference type="SAM" id="MobiDB-lite"/>
    </source>
</evidence>
<sequence>MASEDRKPTSTAHRTAVERTEASANASDTGVTIDEKDRITQRNAMESAFLRLPTDIRLCIYEFAVGGHIVEADSICHTETESRSDERARLDDWTIRYEWVLRSPWGFEPANLTDKCITEP</sequence>
<organism evidence="2 3">
    <name type="scientific">Karstenula rhodostoma CBS 690.94</name>
    <dbReference type="NCBI Taxonomy" id="1392251"/>
    <lineage>
        <taxon>Eukaryota</taxon>
        <taxon>Fungi</taxon>
        <taxon>Dikarya</taxon>
        <taxon>Ascomycota</taxon>
        <taxon>Pezizomycotina</taxon>
        <taxon>Dothideomycetes</taxon>
        <taxon>Pleosporomycetidae</taxon>
        <taxon>Pleosporales</taxon>
        <taxon>Massarineae</taxon>
        <taxon>Didymosphaeriaceae</taxon>
        <taxon>Karstenula</taxon>
    </lineage>
</organism>
<protein>
    <submittedName>
        <fullName evidence="2">Uncharacterized protein</fullName>
    </submittedName>
</protein>
<dbReference type="AlphaFoldDB" id="A0A9P4P5F3"/>
<reference evidence="2" key="1">
    <citation type="journal article" date="2020" name="Stud. Mycol.">
        <title>101 Dothideomycetes genomes: a test case for predicting lifestyles and emergence of pathogens.</title>
        <authorList>
            <person name="Haridas S."/>
            <person name="Albert R."/>
            <person name="Binder M."/>
            <person name="Bloem J."/>
            <person name="Labutti K."/>
            <person name="Salamov A."/>
            <person name="Andreopoulos B."/>
            <person name="Baker S."/>
            <person name="Barry K."/>
            <person name="Bills G."/>
            <person name="Bluhm B."/>
            <person name="Cannon C."/>
            <person name="Castanera R."/>
            <person name="Culley D."/>
            <person name="Daum C."/>
            <person name="Ezra D."/>
            <person name="Gonzalez J."/>
            <person name="Henrissat B."/>
            <person name="Kuo A."/>
            <person name="Liang C."/>
            <person name="Lipzen A."/>
            <person name="Lutzoni F."/>
            <person name="Magnuson J."/>
            <person name="Mondo S."/>
            <person name="Nolan M."/>
            <person name="Ohm R."/>
            <person name="Pangilinan J."/>
            <person name="Park H.-J."/>
            <person name="Ramirez L."/>
            <person name="Alfaro M."/>
            <person name="Sun H."/>
            <person name="Tritt A."/>
            <person name="Yoshinaga Y."/>
            <person name="Zwiers L.-H."/>
            <person name="Turgeon B."/>
            <person name="Goodwin S."/>
            <person name="Spatafora J."/>
            <person name="Crous P."/>
            <person name="Grigoriev I."/>
        </authorList>
    </citation>
    <scope>NUCLEOTIDE SEQUENCE</scope>
    <source>
        <strain evidence="2">CBS 690.94</strain>
    </source>
</reference>
<keyword evidence="3" id="KW-1185">Reference proteome</keyword>
<accession>A0A9P4P5F3</accession>
<dbReference type="EMBL" id="MU001515">
    <property type="protein sequence ID" value="KAF2437577.1"/>
    <property type="molecule type" value="Genomic_DNA"/>
</dbReference>
<evidence type="ECO:0000313" key="3">
    <source>
        <dbReference type="Proteomes" id="UP000799764"/>
    </source>
</evidence>
<dbReference type="Proteomes" id="UP000799764">
    <property type="component" value="Unassembled WGS sequence"/>
</dbReference>
<feature type="region of interest" description="Disordered" evidence="1">
    <location>
        <begin position="1"/>
        <end position="34"/>
    </location>
</feature>
<evidence type="ECO:0000313" key="2">
    <source>
        <dbReference type="EMBL" id="KAF2437577.1"/>
    </source>
</evidence>